<dbReference type="Proteomes" id="UP000295733">
    <property type="component" value="Unassembled WGS sequence"/>
</dbReference>
<keyword evidence="2" id="KW-0269">Exonuclease</keyword>
<evidence type="ECO:0000313" key="2">
    <source>
        <dbReference type="EMBL" id="TCP27740.1"/>
    </source>
</evidence>
<organism evidence="2 3">
    <name type="scientific">Rhodovulum adriaticum</name>
    <name type="common">Rhodopseudomonas adriatica</name>
    <dbReference type="NCBI Taxonomy" id="35804"/>
    <lineage>
        <taxon>Bacteria</taxon>
        <taxon>Pseudomonadati</taxon>
        <taxon>Pseudomonadota</taxon>
        <taxon>Alphaproteobacteria</taxon>
        <taxon>Rhodobacterales</taxon>
        <taxon>Paracoccaceae</taxon>
        <taxon>Rhodovulum</taxon>
    </lineage>
</organism>
<dbReference type="GO" id="GO:0004519">
    <property type="term" value="F:endonuclease activity"/>
    <property type="evidence" value="ECO:0007669"/>
    <property type="project" value="UniProtKB-KW"/>
</dbReference>
<dbReference type="GO" id="GO:0004527">
    <property type="term" value="F:exonuclease activity"/>
    <property type="evidence" value="ECO:0007669"/>
    <property type="project" value="UniProtKB-KW"/>
</dbReference>
<proteinExistence type="predicted"/>
<keyword evidence="2" id="KW-0378">Hydrolase</keyword>
<dbReference type="RefSeq" id="WP_165918896.1">
    <property type="nucleotide sequence ID" value="NZ_NRRP01000009.1"/>
</dbReference>
<evidence type="ECO:0000313" key="3">
    <source>
        <dbReference type="Proteomes" id="UP000295733"/>
    </source>
</evidence>
<keyword evidence="2" id="KW-0540">Nuclease</keyword>
<dbReference type="EMBL" id="SLXL01000001">
    <property type="protein sequence ID" value="TCP27740.1"/>
    <property type="molecule type" value="Genomic_DNA"/>
</dbReference>
<accession>A0A4R2NZL4</accession>
<keyword evidence="3" id="KW-1185">Reference proteome</keyword>
<protein>
    <submittedName>
        <fullName evidence="2">Endonuclease/exonuclease/phosphatase family protein</fullName>
    </submittedName>
</protein>
<dbReference type="InterPro" id="IPR005135">
    <property type="entry name" value="Endo/exonuclease/phosphatase"/>
</dbReference>
<gene>
    <name evidence="2" type="ORF">EV656_101650</name>
</gene>
<keyword evidence="2" id="KW-0255">Endonuclease</keyword>
<comment type="caution">
    <text evidence="2">The sequence shown here is derived from an EMBL/GenBank/DDBJ whole genome shotgun (WGS) entry which is preliminary data.</text>
</comment>
<dbReference type="Gene3D" id="3.60.10.10">
    <property type="entry name" value="Endonuclease/exonuclease/phosphatase"/>
    <property type="match status" value="1"/>
</dbReference>
<reference evidence="2 3" key="1">
    <citation type="submission" date="2019-03" db="EMBL/GenBank/DDBJ databases">
        <title>Genomic Encyclopedia of Type Strains, Phase IV (KMG-IV): sequencing the most valuable type-strain genomes for metagenomic binning, comparative biology and taxonomic classification.</title>
        <authorList>
            <person name="Goeker M."/>
        </authorList>
    </citation>
    <scope>NUCLEOTIDE SEQUENCE [LARGE SCALE GENOMIC DNA]</scope>
    <source>
        <strain evidence="2 3">DSM 2781</strain>
    </source>
</reference>
<dbReference type="SUPFAM" id="SSF56219">
    <property type="entry name" value="DNase I-like"/>
    <property type="match status" value="1"/>
</dbReference>
<evidence type="ECO:0000259" key="1">
    <source>
        <dbReference type="Pfam" id="PF03372"/>
    </source>
</evidence>
<sequence>MAGADTLRVASYNTELSRRGPGLLLGAILGGKDEQVAAVVQVIAAARPDILVLQGVDYDAEGRALAALADRLGRAGLAYPHRFALAPNRGVRTGLDLDGDGRLGGPGDAQGFGYFTGQEGMAILSRFPIRADAVRDLSGLIWADMPGAVLPMRAGRPFPTAAAQAVQRLSTTGHWDVPVQVGATVLHLLAYHATPPVFDGPEDRNGLRNRDELRLWLRYLEGALPGPPPPRDRFVLLGDANLDPVDGDGHGAAMRALLADPRLTDPAPRSAGGRAAAWQGGANAAHRGDPALDIADWDDDGPGNLRVDYVLPSADLAVVGAGVLWPDGGPLAETVAVASRHRLVWVDIALP</sequence>
<dbReference type="InterPro" id="IPR036691">
    <property type="entry name" value="Endo/exonu/phosph_ase_sf"/>
</dbReference>
<name>A0A4R2NZL4_RHOAD</name>
<dbReference type="Pfam" id="PF03372">
    <property type="entry name" value="Exo_endo_phos"/>
    <property type="match status" value="1"/>
</dbReference>
<dbReference type="AlphaFoldDB" id="A0A4R2NZL4"/>
<feature type="domain" description="Endonuclease/exonuclease/phosphatase" evidence="1">
    <location>
        <begin position="31"/>
        <end position="330"/>
    </location>
</feature>